<comment type="caution">
    <text evidence="4">The sequence shown here is derived from an EMBL/GenBank/DDBJ whole genome shotgun (WGS) entry which is preliminary data.</text>
</comment>
<reference evidence="4 5" key="1">
    <citation type="submission" date="2013-09" db="EMBL/GenBank/DDBJ databases">
        <title>Whole genome sequencing of Halarchaeum acidiphilum strain MH1-52-1.</title>
        <authorList>
            <person name="Shimane Y."/>
            <person name="Minegishi H."/>
            <person name="Nishi S."/>
            <person name="Echigo A."/>
            <person name="Shuto A."/>
            <person name="Konishi M."/>
            <person name="Ito T."/>
            <person name="Ohkuma M."/>
            <person name="Ohta Y."/>
            <person name="Nagano Y."/>
            <person name="Tsubouchi T."/>
            <person name="Mori K."/>
            <person name="Usui K."/>
            <person name="Kamekura M."/>
            <person name="Usami R."/>
            <person name="Takaki Y."/>
            <person name="Hatada Y."/>
        </authorList>
    </citation>
    <scope>NUCLEOTIDE SEQUENCE [LARGE SCALE GENOMIC DNA]</scope>
    <source>
        <strain evidence="4 5">JCM 16109</strain>
    </source>
</reference>
<organism evidence="4 5">
    <name type="scientific">Halarchaeum acidiphilum MH1-52-1</name>
    <dbReference type="NCBI Taxonomy" id="1261545"/>
    <lineage>
        <taxon>Archaea</taxon>
        <taxon>Methanobacteriati</taxon>
        <taxon>Methanobacteriota</taxon>
        <taxon>Stenosarchaea group</taxon>
        <taxon>Halobacteria</taxon>
        <taxon>Halobacteriales</taxon>
        <taxon>Halobacteriaceae</taxon>
    </lineage>
</organism>
<feature type="domain" description="Nudix hydrolase" evidence="3">
    <location>
        <begin position="45"/>
        <end position="174"/>
    </location>
</feature>
<keyword evidence="2 4" id="KW-0378">Hydrolase</keyword>
<dbReference type="PANTHER" id="PTHR43046:SF14">
    <property type="entry name" value="MUTT_NUDIX FAMILY PROTEIN"/>
    <property type="match status" value="1"/>
</dbReference>
<dbReference type="Proteomes" id="UP000016986">
    <property type="component" value="Unassembled WGS sequence"/>
</dbReference>
<accession>U3A469</accession>
<dbReference type="SUPFAM" id="SSF55811">
    <property type="entry name" value="Nudix"/>
    <property type="match status" value="1"/>
</dbReference>
<dbReference type="eggNOG" id="arCOG01083">
    <property type="taxonomic scope" value="Archaea"/>
</dbReference>
<dbReference type="PANTHER" id="PTHR43046">
    <property type="entry name" value="GDP-MANNOSE MANNOSYL HYDROLASE"/>
    <property type="match status" value="1"/>
</dbReference>
<dbReference type="OrthoDB" id="313151at2157"/>
<gene>
    <name evidence="4" type="ORF">MBEHAL_1189</name>
</gene>
<dbReference type="Pfam" id="PF00293">
    <property type="entry name" value="NUDIX"/>
    <property type="match status" value="1"/>
</dbReference>
<name>U3A469_9EURY</name>
<sequence>MSRQGSAAVGEIIEQLRRTYGEFPVVEERTTVPREALVECMTSASKGRLGGTRTLLESDGRTLLVRYRENPDVWDLPGGSLDRHETHEQTAKRHVAEQLGLECALTGAFHARRQTFSLVDGGDGASGLWIHFEGEPLDEDPSLDPHAEIAETRWFDTPPEAVAEPIRDRLAADD</sequence>
<dbReference type="CDD" id="cd02883">
    <property type="entry name" value="NUDIX_Hydrolase"/>
    <property type="match status" value="1"/>
</dbReference>
<dbReference type="Gene3D" id="3.90.79.10">
    <property type="entry name" value="Nucleoside Triphosphate Pyrophosphohydrolase"/>
    <property type="match status" value="1"/>
</dbReference>
<evidence type="ECO:0000313" key="5">
    <source>
        <dbReference type="Proteomes" id="UP000016986"/>
    </source>
</evidence>
<comment type="cofactor">
    <cofactor evidence="1">
        <name>Mg(2+)</name>
        <dbReference type="ChEBI" id="CHEBI:18420"/>
    </cofactor>
</comment>
<evidence type="ECO:0000313" key="4">
    <source>
        <dbReference type="EMBL" id="GAD52429.1"/>
    </source>
</evidence>
<evidence type="ECO:0000259" key="3">
    <source>
        <dbReference type="PROSITE" id="PS51462"/>
    </source>
</evidence>
<evidence type="ECO:0000256" key="1">
    <source>
        <dbReference type="ARBA" id="ARBA00001946"/>
    </source>
</evidence>
<dbReference type="PROSITE" id="PS51462">
    <property type="entry name" value="NUDIX"/>
    <property type="match status" value="1"/>
</dbReference>
<dbReference type="GO" id="GO:0016787">
    <property type="term" value="F:hydrolase activity"/>
    <property type="evidence" value="ECO:0007669"/>
    <property type="project" value="UniProtKB-KW"/>
</dbReference>
<protein>
    <submittedName>
        <fullName evidence="4">Nudix hydrolase family protein</fullName>
    </submittedName>
</protein>
<evidence type="ECO:0000256" key="2">
    <source>
        <dbReference type="ARBA" id="ARBA00022801"/>
    </source>
</evidence>
<dbReference type="EMBL" id="BATA01000022">
    <property type="protein sequence ID" value="GAD52429.1"/>
    <property type="molecule type" value="Genomic_DNA"/>
</dbReference>
<dbReference type="InterPro" id="IPR000086">
    <property type="entry name" value="NUDIX_hydrolase_dom"/>
</dbReference>
<keyword evidence="5" id="KW-1185">Reference proteome</keyword>
<dbReference type="AlphaFoldDB" id="U3A469"/>
<dbReference type="InterPro" id="IPR015797">
    <property type="entry name" value="NUDIX_hydrolase-like_dom_sf"/>
</dbReference>
<dbReference type="RefSeq" id="WP_020220966.1">
    <property type="nucleotide sequence ID" value="NZ_BANO01000021.1"/>
</dbReference>
<proteinExistence type="predicted"/>